<gene>
    <name evidence="3" type="ORF">AZE42_03045</name>
</gene>
<keyword evidence="1" id="KW-0175">Coiled coil</keyword>
<keyword evidence="4" id="KW-1185">Reference proteome</keyword>
<protein>
    <submittedName>
        <fullName evidence="3">Uncharacterized protein</fullName>
    </submittedName>
</protein>
<accession>A0A1J8Q6J5</accession>
<feature type="transmembrane region" description="Helical" evidence="2">
    <location>
        <begin position="57"/>
        <end position="75"/>
    </location>
</feature>
<keyword evidence="2" id="KW-1133">Transmembrane helix</keyword>
<evidence type="ECO:0000256" key="2">
    <source>
        <dbReference type="SAM" id="Phobius"/>
    </source>
</evidence>
<feature type="coiled-coil region" evidence="1">
    <location>
        <begin position="100"/>
        <end position="127"/>
    </location>
</feature>
<keyword evidence="2" id="KW-0812">Transmembrane</keyword>
<proteinExistence type="predicted"/>
<dbReference type="OrthoDB" id="2616154at2759"/>
<keyword evidence="2" id="KW-0472">Membrane</keyword>
<sequence length="206" mass="23146">MFVTLFVLYRALAYILGHLWGLNSAVRLASPFSFTLGLVGRYAFIVTLKYHPRTEHLVVDVVMYICTLIIFFNVARSVLVGKKVPANHARSCPGCHHVSLEEMNDALEVARKAVEKLRQDLRSVEHTSLVTAEVVSELTKARKNTRAMCTALQEMVDMLDQHDDALRALPSIRVERDNTRQFSLDSLAAAVVLTSSEQVICKMPEF</sequence>
<organism evidence="3 4">
    <name type="scientific">Rhizopogon vesiculosus</name>
    <dbReference type="NCBI Taxonomy" id="180088"/>
    <lineage>
        <taxon>Eukaryota</taxon>
        <taxon>Fungi</taxon>
        <taxon>Dikarya</taxon>
        <taxon>Basidiomycota</taxon>
        <taxon>Agaricomycotina</taxon>
        <taxon>Agaricomycetes</taxon>
        <taxon>Agaricomycetidae</taxon>
        <taxon>Boletales</taxon>
        <taxon>Suillineae</taxon>
        <taxon>Rhizopogonaceae</taxon>
        <taxon>Rhizopogon</taxon>
    </lineage>
</organism>
<reference evidence="3 4" key="1">
    <citation type="submission" date="2016-03" db="EMBL/GenBank/DDBJ databases">
        <title>Comparative genomics of the ectomycorrhizal sister species Rhizopogon vinicolor and Rhizopogon vesiculosus (Basidiomycota: Boletales) reveals a divergence of the mating type B locus.</title>
        <authorList>
            <person name="Mujic A.B."/>
            <person name="Kuo A."/>
            <person name="Tritt A."/>
            <person name="Lipzen A."/>
            <person name="Chen C."/>
            <person name="Johnson J."/>
            <person name="Sharma A."/>
            <person name="Barry K."/>
            <person name="Grigoriev I.V."/>
            <person name="Spatafora J.W."/>
        </authorList>
    </citation>
    <scope>NUCLEOTIDE SEQUENCE [LARGE SCALE GENOMIC DNA]</scope>
    <source>
        <strain evidence="3 4">AM-OR11-056</strain>
    </source>
</reference>
<comment type="caution">
    <text evidence="3">The sequence shown here is derived from an EMBL/GenBank/DDBJ whole genome shotgun (WGS) entry which is preliminary data.</text>
</comment>
<dbReference type="Proteomes" id="UP000183567">
    <property type="component" value="Unassembled WGS sequence"/>
</dbReference>
<evidence type="ECO:0000256" key="1">
    <source>
        <dbReference type="SAM" id="Coils"/>
    </source>
</evidence>
<evidence type="ECO:0000313" key="3">
    <source>
        <dbReference type="EMBL" id="OJA17254.1"/>
    </source>
</evidence>
<evidence type="ECO:0000313" key="4">
    <source>
        <dbReference type="Proteomes" id="UP000183567"/>
    </source>
</evidence>
<dbReference type="AlphaFoldDB" id="A0A1J8Q6J5"/>
<dbReference type="EMBL" id="LVVM01002142">
    <property type="protein sequence ID" value="OJA17254.1"/>
    <property type="molecule type" value="Genomic_DNA"/>
</dbReference>
<name>A0A1J8Q6J5_9AGAM</name>